<accession>A0ABR1AI90</accession>
<feature type="region of interest" description="Disordered" evidence="1">
    <location>
        <begin position="61"/>
        <end position="82"/>
    </location>
</feature>
<gene>
    <name evidence="2" type="ORF">RUM44_006499</name>
</gene>
<sequence>MDEESLQSSRCSLESSRDVIPSRPGTCIPFGSSSPYVFKLDPPTGFSDSIELSEAECDRPSKLSAYRSPRKSNTSRDFTIAV</sequence>
<dbReference type="EMBL" id="JAWJWF010000048">
    <property type="protein sequence ID" value="KAK6620099.1"/>
    <property type="molecule type" value="Genomic_DNA"/>
</dbReference>
<keyword evidence="3" id="KW-1185">Reference proteome</keyword>
<evidence type="ECO:0000313" key="3">
    <source>
        <dbReference type="Proteomes" id="UP001359485"/>
    </source>
</evidence>
<evidence type="ECO:0000256" key="1">
    <source>
        <dbReference type="SAM" id="MobiDB-lite"/>
    </source>
</evidence>
<reference evidence="2 3" key="1">
    <citation type="submission" date="2023-09" db="EMBL/GenBank/DDBJ databases">
        <title>Genomes of two closely related lineages of the louse Polyplax serrata with different host specificities.</title>
        <authorList>
            <person name="Martinu J."/>
            <person name="Tarabai H."/>
            <person name="Stefka J."/>
            <person name="Hypsa V."/>
        </authorList>
    </citation>
    <scope>NUCLEOTIDE SEQUENCE [LARGE SCALE GENOMIC DNA]</scope>
    <source>
        <strain evidence="2">98ZLc_SE</strain>
    </source>
</reference>
<feature type="compositionally biased region" description="Polar residues" evidence="1">
    <location>
        <begin position="71"/>
        <end position="82"/>
    </location>
</feature>
<organism evidence="2 3">
    <name type="scientific">Polyplax serrata</name>
    <name type="common">Common mouse louse</name>
    <dbReference type="NCBI Taxonomy" id="468196"/>
    <lineage>
        <taxon>Eukaryota</taxon>
        <taxon>Metazoa</taxon>
        <taxon>Ecdysozoa</taxon>
        <taxon>Arthropoda</taxon>
        <taxon>Hexapoda</taxon>
        <taxon>Insecta</taxon>
        <taxon>Pterygota</taxon>
        <taxon>Neoptera</taxon>
        <taxon>Paraneoptera</taxon>
        <taxon>Psocodea</taxon>
        <taxon>Troctomorpha</taxon>
        <taxon>Phthiraptera</taxon>
        <taxon>Anoplura</taxon>
        <taxon>Polyplacidae</taxon>
        <taxon>Polyplax</taxon>
    </lineage>
</organism>
<protein>
    <submittedName>
        <fullName evidence="2">Uncharacterized protein</fullName>
    </submittedName>
</protein>
<proteinExistence type="predicted"/>
<name>A0ABR1AI90_POLSC</name>
<evidence type="ECO:0000313" key="2">
    <source>
        <dbReference type="EMBL" id="KAK6620099.1"/>
    </source>
</evidence>
<comment type="caution">
    <text evidence="2">The sequence shown here is derived from an EMBL/GenBank/DDBJ whole genome shotgun (WGS) entry which is preliminary data.</text>
</comment>
<dbReference type="Proteomes" id="UP001359485">
    <property type="component" value="Unassembled WGS sequence"/>
</dbReference>